<dbReference type="InterPro" id="IPR033479">
    <property type="entry name" value="dCache_1"/>
</dbReference>
<reference evidence="15" key="1">
    <citation type="submission" date="2017-08" db="EMBL/GenBank/DDBJ databases">
        <authorList>
            <person name="Imhoff J.F."/>
            <person name="Rahn T."/>
            <person name="Kuenzel S."/>
            <person name="Neulinger S.C."/>
        </authorList>
    </citation>
    <scope>NUCLEOTIDE SEQUENCE</scope>
    <source>
        <strain evidence="15">DSM 9154</strain>
    </source>
</reference>
<evidence type="ECO:0000256" key="2">
    <source>
        <dbReference type="ARBA" id="ARBA00022475"/>
    </source>
</evidence>
<evidence type="ECO:0000256" key="8">
    <source>
        <dbReference type="ARBA" id="ARBA00029447"/>
    </source>
</evidence>
<dbReference type="GO" id="GO:0006935">
    <property type="term" value="P:chemotaxis"/>
    <property type="evidence" value="ECO:0007669"/>
    <property type="project" value="UniProtKB-KW"/>
</dbReference>
<evidence type="ECO:0000256" key="11">
    <source>
        <dbReference type="SAM" id="MobiDB-lite"/>
    </source>
</evidence>
<evidence type="ECO:0000256" key="7">
    <source>
        <dbReference type="ARBA" id="ARBA00023224"/>
    </source>
</evidence>
<feature type="compositionally biased region" description="Polar residues" evidence="11">
    <location>
        <begin position="430"/>
        <end position="444"/>
    </location>
</feature>
<dbReference type="AlphaFoldDB" id="A0A934QK36"/>
<dbReference type="SMART" id="SM00304">
    <property type="entry name" value="HAMP"/>
    <property type="match status" value="1"/>
</dbReference>
<evidence type="ECO:0000313" key="15">
    <source>
        <dbReference type="EMBL" id="MBK1698000.1"/>
    </source>
</evidence>
<dbReference type="PROSITE" id="PS50885">
    <property type="entry name" value="HAMP"/>
    <property type="match status" value="1"/>
</dbReference>
<keyword evidence="2" id="KW-1003">Cell membrane</keyword>
<organism evidence="15 16">
    <name type="scientific">Rhodovibrio salinarum</name>
    <dbReference type="NCBI Taxonomy" id="1087"/>
    <lineage>
        <taxon>Bacteria</taxon>
        <taxon>Pseudomonadati</taxon>
        <taxon>Pseudomonadota</taxon>
        <taxon>Alphaproteobacteria</taxon>
        <taxon>Rhodospirillales</taxon>
        <taxon>Rhodovibrionaceae</taxon>
        <taxon>Rhodovibrio</taxon>
    </lineage>
</organism>
<dbReference type="Pfam" id="PF02743">
    <property type="entry name" value="dCache_1"/>
    <property type="match status" value="1"/>
</dbReference>
<dbReference type="PANTHER" id="PTHR32089">
    <property type="entry name" value="METHYL-ACCEPTING CHEMOTAXIS PROTEIN MCPB"/>
    <property type="match status" value="1"/>
</dbReference>
<name>A0A934QK36_9PROT</name>
<sequence>MIKMTLSRRIAFSAALVTLAGFAGTFAYVSIEQGNFAHQSGREILAQQAERIAEATHGEIGRAETLASTMASSLEGLLRSGGSDRSAYARVVQQTIADNPGVVGGGLGSAPNVLGQDSNHRDIGFNDAQGRLVPYFYHDGGSVAWEPLVMGGDSGSETWYDAPMAKRAPVLTEPYLYPVGGKDVLMTTASAPVMHNGKAVGVTTIDLGLTDLQEQIASIEIFETGFGALLSEDGLWVSHPDGSRLSKMVSAPEFRDALERAKAGQTSLQTVDLSGTESLFAAVPVQFAGGDTTWTAIVSAPTSEIMANADSLQRGILIVGVLIVLAVVAVLVWVGSSIAKPLVALTGVTEQIAHNDSTPEVVGRERSDEIGSMAKAVQILKESVQRRKELERENEEQAAQATEERKRVLSEVADMLDSSVRQTVEEVRKSASQMSNSADTVAQLASQSAERSEHAASASSENNEAVSTMASATEEMSTAIREIAQRASTTAEKTTQVSQQADDATEKIRELDEAARRIGDIVTLINGIAEQTNLLALNATIEAARAGEAGKGFAVVANEVKSLAQQTSKATEEISEQVSGVQQNTTKAVEAIDGVTHSITEINETSHAIASAVEEQEATTGEIASKVSSVAERTTGVQDAVSGLADDATATGNQANEMRSHIHEVSEDISRLSDTVTDVIGKIRAA</sequence>
<evidence type="ECO:0000313" key="16">
    <source>
        <dbReference type="Proteomes" id="UP000778970"/>
    </source>
</evidence>
<comment type="caution">
    <text evidence="15">The sequence shown here is derived from an EMBL/GenBank/DDBJ whole genome shotgun (WGS) entry which is preliminary data.</text>
</comment>
<evidence type="ECO:0000256" key="5">
    <source>
        <dbReference type="ARBA" id="ARBA00022989"/>
    </source>
</evidence>
<evidence type="ECO:0000259" key="13">
    <source>
        <dbReference type="PROSITE" id="PS50111"/>
    </source>
</evidence>
<dbReference type="PROSITE" id="PS50111">
    <property type="entry name" value="CHEMOTAXIS_TRANSDUC_2"/>
    <property type="match status" value="1"/>
</dbReference>
<evidence type="ECO:0000256" key="1">
    <source>
        <dbReference type="ARBA" id="ARBA00004651"/>
    </source>
</evidence>
<keyword evidence="3" id="KW-0145">Chemotaxis</keyword>
<comment type="subcellular location">
    <subcellularLocation>
        <location evidence="1">Cell membrane</location>
        <topology evidence="1">Multi-pass membrane protein</topology>
    </subcellularLocation>
</comment>
<dbReference type="SUPFAM" id="SSF58104">
    <property type="entry name" value="Methyl-accepting chemotaxis protein (MCP) signaling domain"/>
    <property type="match status" value="1"/>
</dbReference>
<dbReference type="Pfam" id="PF00672">
    <property type="entry name" value="HAMP"/>
    <property type="match status" value="1"/>
</dbReference>
<dbReference type="Gene3D" id="1.10.287.950">
    <property type="entry name" value="Methyl-accepting chemotaxis protein"/>
    <property type="match status" value="1"/>
</dbReference>
<accession>A0A934QK36</accession>
<dbReference type="CDD" id="cd12912">
    <property type="entry name" value="PDC2_MCP_like"/>
    <property type="match status" value="1"/>
</dbReference>
<evidence type="ECO:0000256" key="12">
    <source>
        <dbReference type="SAM" id="Phobius"/>
    </source>
</evidence>
<evidence type="ECO:0000256" key="10">
    <source>
        <dbReference type="SAM" id="Coils"/>
    </source>
</evidence>
<evidence type="ECO:0000256" key="6">
    <source>
        <dbReference type="ARBA" id="ARBA00023136"/>
    </source>
</evidence>
<keyword evidence="5 12" id="KW-1133">Transmembrane helix</keyword>
<dbReference type="InterPro" id="IPR003660">
    <property type="entry name" value="HAMP_dom"/>
</dbReference>
<dbReference type="Gene3D" id="6.10.340.10">
    <property type="match status" value="1"/>
</dbReference>
<feature type="transmembrane region" description="Helical" evidence="12">
    <location>
        <begin position="315"/>
        <end position="334"/>
    </location>
</feature>
<dbReference type="Pfam" id="PF00015">
    <property type="entry name" value="MCPsignal"/>
    <property type="match status" value="1"/>
</dbReference>
<evidence type="ECO:0000256" key="9">
    <source>
        <dbReference type="PROSITE-ProRule" id="PRU00284"/>
    </source>
</evidence>
<reference evidence="15" key="2">
    <citation type="journal article" date="2020" name="Microorganisms">
        <title>Osmotic Adaptation and Compatible Solute Biosynthesis of Phototrophic Bacteria as Revealed from Genome Analyses.</title>
        <authorList>
            <person name="Imhoff J.F."/>
            <person name="Rahn T."/>
            <person name="Kunzel S."/>
            <person name="Keller A."/>
            <person name="Neulinger S.C."/>
        </authorList>
    </citation>
    <scope>NUCLEOTIDE SEQUENCE</scope>
    <source>
        <strain evidence="15">DSM 9154</strain>
    </source>
</reference>
<dbReference type="Proteomes" id="UP000778970">
    <property type="component" value="Unassembled WGS sequence"/>
</dbReference>
<feature type="domain" description="Methyl-accepting transducer" evidence="13">
    <location>
        <begin position="423"/>
        <end position="656"/>
    </location>
</feature>
<proteinExistence type="inferred from homology"/>
<evidence type="ECO:0000256" key="4">
    <source>
        <dbReference type="ARBA" id="ARBA00022692"/>
    </source>
</evidence>
<keyword evidence="4 12" id="KW-0812">Transmembrane</keyword>
<evidence type="ECO:0000259" key="14">
    <source>
        <dbReference type="PROSITE" id="PS50885"/>
    </source>
</evidence>
<dbReference type="SMART" id="SM00283">
    <property type="entry name" value="MA"/>
    <property type="match status" value="1"/>
</dbReference>
<protein>
    <submittedName>
        <fullName evidence="15">Methyl-accepting chemotaxis protein</fullName>
    </submittedName>
</protein>
<keyword evidence="16" id="KW-1185">Reference proteome</keyword>
<dbReference type="InterPro" id="IPR004089">
    <property type="entry name" value="MCPsignal_dom"/>
</dbReference>
<dbReference type="Gene3D" id="3.30.450.20">
    <property type="entry name" value="PAS domain"/>
    <property type="match status" value="2"/>
</dbReference>
<feature type="compositionally biased region" description="Low complexity" evidence="11">
    <location>
        <begin position="445"/>
        <end position="465"/>
    </location>
</feature>
<dbReference type="CDD" id="cd12913">
    <property type="entry name" value="PDC1_MCP_like"/>
    <property type="match status" value="1"/>
</dbReference>
<feature type="domain" description="HAMP" evidence="14">
    <location>
        <begin position="336"/>
        <end position="389"/>
    </location>
</feature>
<dbReference type="PANTHER" id="PTHR32089:SF112">
    <property type="entry name" value="LYSOZYME-LIKE PROTEIN-RELATED"/>
    <property type="match status" value="1"/>
</dbReference>
<dbReference type="EMBL" id="NRRE01000026">
    <property type="protein sequence ID" value="MBK1698000.1"/>
    <property type="molecule type" value="Genomic_DNA"/>
</dbReference>
<comment type="similarity">
    <text evidence="8">Belongs to the methyl-accepting chemotaxis (MCP) protein family.</text>
</comment>
<dbReference type="GO" id="GO:0005886">
    <property type="term" value="C:plasma membrane"/>
    <property type="evidence" value="ECO:0007669"/>
    <property type="project" value="UniProtKB-SubCell"/>
</dbReference>
<dbReference type="GO" id="GO:0007165">
    <property type="term" value="P:signal transduction"/>
    <property type="evidence" value="ECO:0007669"/>
    <property type="project" value="UniProtKB-KW"/>
</dbReference>
<evidence type="ECO:0000256" key="3">
    <source>
        <dbReference type="ARBA" id="ARBA00022500"/>
    </source>
</evidence>
<keyword evidence="6 12" id="KW-0472">Membrane</keyword>
<feature type="coiled-coil region" evidence="10">
    <location>
        <begin position="373"/>
        <end position="412"/>
    </location>
</feature>
<keyword evidence="7 9" id="KW-0807">Transducer</keyword>
<feature type="region of interest" description="Disordered" evidence="11">
    <location>
        <begin position="423"/>
        <end position="466"/>
    </location>
</feature>
<gene>
    <name evidence="15" type="ORF">CKO21_12195</name>
</gene>
<keyword evidence="10" id="KW-0175">Coiled coil</keyword>